<feature type="compositionally biased region" description="Polar residues" evidence="1">
    <location>
        <begin position="276"/>
        <end position="300"/>
    </location>
</feature>
<feature type="region of interest" description="Disordered" evidence="1">
    <location>
        <begin position="39"/>
        <end position="61"/>
    </location>
</feature>
<name>A0A1E7F3W3_9STRA</name>
<evidence type="ECO:0000256" key="2">
    <source>
        <dbReference type="SAM" id="Phobius"/>
    </source>
</evidence>
<accession>A0A1E7F3W3</accession>
<protein>
    <submittedName>
        <fullName evidence="3">Uncharacterized protein</fullName>
    </submittedName>
</protein>
<feature type="compositionally biased region" description="Low complexity" evidence="1">
    <location>
        <begin position="581"/>
        <end position="646"/>
    </location>
</feature>
<organism evidence="3 4">
    <name type="scientific">Fragilariopsis cylindrus CCMP1102</name>
    <dbReference type="NCBI Taxonomy" id="635003"/>
    <lineage>
        <taxon>Eukaryota</taxon>
        <taxon>Sar</taxon>
        <taxon>Stramenopiles</taxon>
        <taxon>Ochrophyta</taxon>
        <taxon>Bacillariophyta</taxon>
        <taxon>Bacillariophyceae</taxon>
        <taxon>Bacillariophycidae</taxon>
        <taxon>Bacillariales</taxon>
        <taxon>Bacillariaceae</taxon>
        <taxon>Fragilariopsis</taxon>
    </lineage>
</organism>
<dbReference type="InParanoid" id="A0A1E7F3W3"/>
<dbReference type="EMBL" id="KV784364">
    <property type="protein sequence ID" value="OEU12814.1"/>
    <property type="molecule type" value="Genomic_DNA"/>
</dbReference>
<evidence type="ECO:0000313" key="3">
    <source>
        <dbReference type="EMBL" id="OEU12814.1"/>
    </source>
</evidence>
<gene>
    <name evidence="3" type="ORF">FRACYDRAFT_244089</name>
</gene>
<reference evidence="3 4" key="1">
    <citation type="submission" date="2016-09" db="EMBL/GenBank/DDBJ databases">
        <title>Extensive genetic diversity and differential bi-allelic expression allows diatom success in the polar Southern Ocean.</title>
        <authorList>
            <consortium name="DOE Joint Genome Institute"/>
            <person name="Mock T."/>
            <person name="Otillar R.P."/>
            <person name="Strauss J."/>
            <person name="Dupont C."/>
            <person name="Frickenhaus S."/>
            <person name="Maumus F."/>
            <person name="Mcmullan M."/>
            <person name="Sanges R."/>
            <person name="Schmutz J."/>
            <person name="Toseland A."/>
            <person name="Valas R."/>
            <person name="Veluchamy A."/>
            <person name="Ward B.J."/>
            <person name="Allen A."/>
            <person name="Barry K."/>
            <person name="Falciatore A."/>
            <person name="Ferrante M."/>
            <person name="Fortunato A.E."/>
            <person name="Gloeckner G."/>
            <person name="Gruber A."/>
            <person name="Hipkin R."/>
            <person name="Janech M."/>
            <person name="Kroth P."/>
            <person name="Leese F."/>
            <person name="Lindquist E."/>
            <person name="Lyon B.R."/>
            <person name="Martin J."/>
            <person name="Mayer C."/>
            <person name="Parker M."/>
            <person name="Quesneville H."/>
            <person name="Raymond J."/>
            <person name="Uhlig C."/>
            <person name="Valentin K.U."/>
            <person name="Worden A.Z."/>
            <person name="Armbrust E.V."/>
            <person name="Bowler C."/>
            <person name="Green B."/>
            <person name="Moulton V."/>
            <person name="Van Oosterhout C."/>
            <person name="Grigoriev I."/>
        </authorList>
    </citation>
    <scope>NUCLEOTIDE SEQUENCE [LARGE SCALE GENOMIC DNA]</scope>
    <source>
        <strain evidence="3 4">CCMP1102</strain>
    </source>
</reference>
<keyword evidence="2" id="KW-1133">Transmembrane helix</keyword>
<feature type="region of interest" description="Disordered" evidence="1">
    <location>
        <begin position="204"/>
        <end position="315"/>
    </location>
</feature>
<dbReference type="Proteomes" id="UP000095751">
    <property type="component" value="Unassembled WGS sequence"/>
</dbReference>
<feature type="transmembrane region" description="Helical" evidence="2">
    <location>
        <begin position="9"/>
        <end position="30"/>
    </location>
</feature>
<evidence type="ECO:0000313" key="4">
    <source>
        <dbReference type="Proteomes" id="UP000095751"/>
    </source>
</evidence>
<proteinExistence type="predicted"/>
<dbReference type="AlphaFoldDB" id="A0A1E7F3W3"/>
<feature type="compositionally biased region" description="Low complexity" evidence="1">
    <location>
        <begin position="44"/>
        <end position="55"/>
    </location>
</feature>
<evidence type="ECO:0000256" key="1">
    <source>
        <dbReference type="SAM" id="MobiDB-lite"/>
    </source>
</evidence>
<keyword evidence="2" id="KW-0812">Transmembrane</keyword>
<feature type="compositionally biased region" description="Low complexity" evidence="1">
    <location>
        <begin position="228"/>
        <end position="252"/>
    </location>
</feature>
<sequence>MRPECLKRLIGLQVAIVVVLVTTVLVTFFITDFQNKNTAGDAASESTSTSSPHHSNWNDNSNSIETNYSSLSISGSKGIDYADVYDTNNRTLNITQGQDQEEDGEESITVVNRDDIIEIIDQQQLERTEEEAGENNDNDVISGIIVENGDEIKEDGTIVLEEVEVDMDLTASDNVVVSSDSLPDEKFLPSFHSRGMFLPEKATERVSDIHQTKQLPKYFTSRKKPGRSSTAITPSISSSSILSPSQLLPSPSNRTEVSVDDPDDSISDVPSDGPSHNPSSVPTGSPSNTPSDFPSLSPNLLSDIPSDGTISTGASSKAVPKLINPTAVPISSVKSVSSSVPSDGPSLSPSTTPTSVPIDSCPNNAPLGKGCNGFEENLNCGYNYIYTGCTFDVLACVPSVTCICLPGGDWSCDGIFEQPCWGLDSDPGIVEGECDPNAYLPTSAAISSTSTNLPTIGVSTSALTVTTGPTSSLSPTSKDVPTSSLPTQAVVCPINYKPDAICSASINNRDCKYDYVYMGCSWNYLICGPTVECSCESPYGKNDGIWSCVEKKYGSCGLRRHADLPPLGESCNPYDDISRLSSPPSDSPTTSPSDSPTSSPTQSPTTSPSDSPTMSPTDSPTSSPTQSPTTSPSDPPSDTSLSPSTSLETISVTDALSTECPLSLKLGKCAEFQENLQCSYSHIYHGCTWDALTCLPSVTCDCQQGNWFCTGDFIKPCAFCTGDFIKPCEIDQGISPDEGLPWGEECDPNEVIPQEIIVSTSPSITPPTDLPTLVSSVVPTPRNYDDRLIKECPDTFQLGSCGNEYVDDLECDYNYVYIGCTWEDLTCSPSVSCRCDGNWECQADFVNCYSDNPLLLVPDDLPWGETCDPEQALTLPTR</sequence>
<feature type="region of interest" description="Disordered" evidence="1">
    <location>
        <begin position="567"/>
        <end position="646"/>
    </location>
</feature>
<dbReference type="OrthoDB" id="10650877at2759"/>
<feature type="region of interest" description="Disordered" evidence="1">
    <location>
        <begin position="333"/>
        <end position="357"/>
    </location>
</feature>
<dbReference type="KEGG" id="fcy:FRACYDRAFT_244089"/>
<keyword evidence="2" id="KW-0472">Membrane</keyword>
<keyword evidence="4" id="KW-1185">Reference proteome</keyword>